<protein>
    <submittedName>
        <fullName evidence="1">Uncharacterized protein</fullName>
    </submittedName>
</protein>
<evidence type="ECO:0000313" key="1">
    <source>
        <dbReference type="EMBL" id="MFA9949999.1"/>
    </source>
</evidence>
<dbReference type="RefSeq" id="WP_418891088.1">
    <property type="nucleotide sequence ID" value="NZ_JBEUWX010000002.1"/>
</dbReference>
<proteinExistence type="predicted"/>
<gene>
    <name evidence="1" type="ORF">ABCS64_06660</name>
</gene>
<evidence type="ECO:0000313" key="2">
    <source>
        <dbReference type="Proteomes" id="UP001574673"/>
    </source>
</evidence>
<keyword evidence="2" id="KW-1185">Reference proteome</keyword>
<dbReference type="Proteomes" id="UP001574673">
    <property type="component" value="Unassembled WGS sequence"/>
</dbReference>
<name>A0ABV4UEC3_9RHOO</name>
<organism evidence="1 2">
    <name type="scientific">Dentiradicibacter hellwigii</name>
    <dbReference type="NCBI Taxonomy" id="3149053"/>
    <lineage>
        <taxon>Bacteria</taxon>
        <taxon>Pseudomonadati</taxon>
        <taxon>Pseudomonadota</taxon>
        <taxon>Betaproteobacteria</taxon>
        <taxon>Rhodocyclales</taxon>
        <taxon>Rhodocyclaceae</taxon>
        <taxon>Dentiradicibacter</taxon>
    </lineage>
</organism>
<accession>A0ABV4UEC3</accession>
<reference evidence="2" key="1">
    <citation type="submission" date="2024-06" db="EMBL/GenBank/DDBJ databases">
        <title>Radixoralia hellwigii gen. nov., sp nov., isolated from a root canal in the human oral cavity.</title>
        <authorList>
            <person name="Bartsch S."/>
            <person name="Wittmer A."/>
            <person name="Schulz A.-K."/>
            <person name="Neumann-Schaal M."/>
            <person name="Wolf J."/>
            <person name="Gronow S."/>
            <person name="Tennert C."/>
            <person name="Haecker G."/>
            <person name="Cieplik F."/>
            <person name="Al-Ahmad A."/>
        </authorList>
    </citation>
    <scope>NUCLEOTIDE SEQUENCE [LARGE SCALE GENOMIC DNA]</scope>
    <source>
        <strain evidence="2">Wk13</strain>
    </source>
</reference>
<sequence>MEKLLMHTLWSLAQALAELQGQPGADALRVGGVLGIELKLVKENAHVRFYENESPLRLAGGVIAGKLDIREFKAAGKAPFIIISQLGGTCIGMEELQRRIGALTPPTPPSNPVPDALITRQGRLGKVRVSLGFRWSDPDCLASITPHID</sequence>
<comment type="caution">
    <text evidence="1">The sequence shown here is derived from an EMBL/GenBank/DDBJ whole genome shotgun (WGS) entry which is preliminary data.</text>
</comment>
<dbReference type="EMBL" id="JBEUWX010000002">
    <property type="protein sequence ID" value="MFA9949999.1"/>
    <property type="molecule type" value="Genomic_DNA"/>
</dbReference>